<protein>
    <submittedName>
        <fullName evidence="2">Phospholipase</fullName>
    </submittedName>
</protein>
<feature type="signal peptide" evidence="1">
    <location>
        <begin position="1"/>
        <end position="23"/>
    </location>
</feature>
<name>A0A4Q1UEX2_9LACO</name>
<gene>
    <name evidence="2" type="ORF">BVJ53_00100</name>
    <name evidence="3" type="ORF">OFW50_13120</name>
</gene>
<dbReference type="GO" id="GO:0004623">
    <property type="term" value="F:phospholipase A2 activity"/>
    <property type="evidence" value="ECO:0007669"/>
    <property type="project" value="InterPro"/>
</dbReference>
<dbReference type="GO" id="GO:0006644">
    <property type="term" value="P:phospholipid metabolic process"/>
    <property type="evidence" value="ECO:0007669"/>
    <property type="project" value="InterPro"/>
</dbReference>
<evidence type="ECO:0000256" key="1">
    <source>
        <dbReference type="SAM" id="SignalP"/>
    </source>
</evidence>
<evidence type="ECO:0000313" key="4">
    <source>
        <dbReference type="Proteomes" id="UP000290475"/>
    </source>
</evidence>
<keyword evidence="5" id="KW-1185">Reference proteome</keyword>
<dbReference type="RefSeq" id="WP_129300596.1">
    <property type="nucleotide sequence ID" value="NZ_CP107523.1"/>
</dbReference>
<dbReference type="SUPFAM" id="SSF48619">
    <property type="entry name" value="Phospholipase A2, PLA2"/>
    <property type="match status" value="1"/>
</dbReference>
<dbReference type="GO" id="GO:0050482">
    <property type="term" value="P:arachidonate secretion"/>
    <property type="evidence" value="ECO:0007669"/>
    <property type="project" value="InterPro"/>
</dbReference>
<dbReference type="InterPro" id="IPR036444">
    <property type="entry name" value="PLipase_A2_dom_sf"/>
</dbReference>
<dbReference type="Proteomes" id="UP000290475">
    <property type="component" value="Unassembled WGS sequence"/>
</dbReference>
<feature type="chain" id="PRO_5038795550" evidence="1">
    <location>
        <begin position="24"/>
        <end position="185"/>
    </location>
</feature>
<reference evidence="2 4" key="1">
    <citation type="submission" date="2017-01" db="EMBL/GenBank/DDBJ databases">
        <title>Lactobacillus chiayiensis sp. nov., a lactic acid bacterium isolated from compost.</title>
        <authorList>
            <person name="Huang C.-H."/>
        </authorList>
    </citation>
    <scope>NUCLEOTIDE SEQUENCE [LARGE SCALE GENOMIC DNA]</scope>
    <source>
        <strain evidence="2">Chh01</strain>
        <strain evidence="4">chh01</strain>
    </source>
</reference>
<keyword evidence="1" id="KW-0732">Signal</keyword>
<dbReference type="EMBL" id="CP107523">
    <property type="protein sequence ID" value="UYN56388.1"/>
    <property type="molecule type" value="Genomic_DNA"/>
</dbReference>
<dbReference type="EMBL" id="MSSM01000001">
    <property type="protein sequence ID" value="RXT30654.1"/>
    <property type="molecule type" value="Genomic_DNA"/>
</dbReference>
<sequence length="185" mass="20290">MKKIIVILGALLGVFLYSGQSVSASTQGAGLDDSLTDAQRAAVETVEKFIEFDDNGIPEVNVEAAFQANSSEETVKYANQINALSNSVKSEGVEDTVQRVKRALFPIGAWGNYCGAGNKGWNKRPVHNLDQACREHDKCFQGFSMKSAACNRAFIRRLLPIIQREGFSPKGLYARAAKALFSRWI</sequence>
<accession>A0A4Q1UEX2</accession>
<reference evidence="3" key="2">
    <citation type="submission" date="2022-10" db="EMBL/GenBank/DDBJ databases">
        <title>Comparative genomic analysis and in-vitro probiotic properties of the potential probiotic L. chiayiensis AACE 3.</title>
        <authorList>
            <person name="Kang X."/>
        </authorList>
    </citation>
    <scope>NUCLEOTIDE SEQUENCE</scope>
    <source>
        <strain evidence="3">AACE 3</strain>
    </source>
</reference>
<evidence type="ECO:0000313" key="3">
    <source>
        <dbReference type="EMBL" id="UYN56388.1"/>
    </source>
</evidence>
<dbReference type="Proteomes" id="UP001164790">
    <property type="component" value="Chromosome"/>
</dbReference>
<dbReference type="Gene3D" id="1.20.90.10">
    <property type="entry name" value="Phospholipase A2 domain"/>
    <property type="match status" value="1"/>
</dbReference>
<evidence type="ECO:0000313" key="5">
    <source>
        <dbReference type="Proteomes" id="UP001164790"/>
    </source>
</evidence>
<organism evidence="2 4">
    <name type="scientific">Lacticaseibacillus chiayiensis</name>
    <dbReference type="NCBI Taxonomy" id="2100821"/>
    <lineage>
        <taxon>Bacteria</taxon>
        <taxon>Bacillati</taxon>
        <taxon>Bacillota</taxon>
        <taxon>Bacilli</taxon>
        <taxon>Lactobacillales</taxon>
        <taxon>Lactobacillaceae</taxon>
        <taxon>Lacticaseibacillus</taxon>
    </lineage>
</organism>
<proteinExistence type="predicted"/>
<evidence type="ECO:0000313" key="2">
    <source>
        <dbReference type="EMBL" id="RXT30654.1"/>
    </source>
</evidence>
<dbReference type="AlphaFoldDB" id="A0A4Q1UEX2"/>